<evidence type="ECO:0000256" key="1">
    <source>
        <dbReference type="SAM" id="MobiDB-lite"/>
    </source>
</evidence>
<feature type="region of interest" description="Disordered" evidence="1">
    <location>
        <begin position="30"/>
        <end position="61"/>
    </location>
</feature>
<protein>
    <submittedName>
        <fullName evidence="2">HDC10999</fullName>
    </submittedName>
</protein>
<sequence length="81" mass="8672">MLCQRTIQEKAECVDSNSISSWKSCNVANPPPLAPKNFRPDGHGKQDTKSGSKGCDDAGRPVDVQVAQRAKSWVALGGWCG</sequence>
<organism evidence="2">
    <name type="scientific">Drosophila melanogaster</name>
    <name type="common">Fruit fly</name>
    <dbReference type="NCBI Taxonomy" id="7227"/>
    <lineage>
        <taxon>Eukaryota</taxon>
        <taxon>Metazoa</taxon>
        <taxon>Ecdysozoa</taxon>
        <taxon>Arthropoda</taxon>
        <taxon>Hexapoda</taxon>
        <taxon>Insecta</taxon>
        <taxon>Pterygota</taxon>
        <taxon>Neoptera</taxon>
        <taxon>Endopterygota</taxon>
        <taxon>Diptera</taxon>
        <taxon>Brachycera</taxon>
        <taxon>Muscomorpha</taxon>
        <taxon>Ephydroidea</taxon>
        <taxon>Drosophilidae</taxon>
        <taxon>Drosophila</taxon>
        <taxon>Sophophora</taxon>
    </lineage>
</organism>
<accession>Q6IKZ0</accession>
<gene>
    <name evidence="2" type="ORF">HDC10999</name>
</gene>
<reference evidence="2" key="1">
    <citation type="journal article" date="2003" name="Genome Biol.">
        <title>An integrated gene annotation and transcriptional profiling approach towards the full gene content of the Drosophila genome.</title>
        <authorList>
            <person name="Hild M."/>
            <person name="Beckmann B."/>
            <person name="Haas S.A."/>
            <person name="Koch B."/>
            <person name="Solovyev V."/>
            <person name="Busold C."/>
            <person name="Fellenberg K."/>
            <person name="Boutros M."/>
            <person name="Vingron M."/>
            <person name="Sauer F."/>
            <person name="Hoheisel J.D."/>
            <person name="Paro R."/>
        </authorList>
    </citation>
    <scope>NUCLEOTIDE SEQUENCE</scope>
</reference>
<evidence type="ECO:0000313" key="2">
    <source>
        <dbReference type="EMBL" id="DAA03069.1"/>
    </source>
</evidence>
<dbReference type="AlphaFoldDB" id="Q6IKZ0"/>
<proteinExistence type="predicted"/>
<feature type="compositionally biased region" description="Basic and acidic residues" evidence="1">
    <location>
        <begin position="38"/>
        <end position="60"/>
    </location>
</feature>
<dbReference type="EMBL" id="BK002226">
    <property type="protein sequence ID" value="DAA03069.1"/>
    <property type="molecule type" value="Genomic_DNA"/>
</dbReference>
<name>Q6IKZ0_DROME</name>